<keyword evidence="1" id="KW-0732">Signal</keyword>
<evidence type="ECO:0000313" key="3">
    <source>
        <dbReference type="EMBL" id="MCA6063479.1"/>
    </source>
</evidence>
<feature type="chain" id="PRO_5046624271" evidence="1">
    <location>
        <begin position="19"/>
        <end position="205"/>
    </location>
</feature>
<dbReference type="RefSeq" id="WP_225673516.1">
    <property type="nucleotide sequence ID" value="NZ_JAEDAH010000041.1"/>
</dbReference>
<proteinExistence type="predicted"/>
<evidence type="ECO:0000256" key="1">
    <source>
        <dbReference type="SAM" id="SignalP"/>
    </source>
</evidence>
<sequence>MKALLFCLSLFFVSVSHATSVGVVVTLVGDAQWQRAGEVISLRRGDSVVAGDRVTTGMDARLVLRMNEGSVITLGADSQVVFSDWQYQQGSENNHARMELVEGVFRFVTGLITQQPQPDLQVATPAGTIGIRGTDFWGGYLQADVLDVILLEGEHALVISNDQGEVVIEQPGLGVSVVAGEAPQQPKAWSDEKLARAVRSISLPQ</sequence>
<gene>
    <name evidence="3" type="ORF">I9W95_07650</name>
</gene>
<keyword evidence="4" id="KW-1185">Reference proteome</keyword>
<comment type="caution">
    <text evidence="3">The sequence shown here is derived from an EMBL/GenBank/DDBJ whole genome shotgun (WGS) entry which is preliminary data.</text>
</comment>
<dbReference type="Pfam" id="PF04773">
    <property type="entry name" value="FecR"/>
    <property type="match status" value="1"/>
</dbReference>
<reference evidence="3 4" key="1">
    <citation type="submission" date="2020-12" db="EMBL/GenBank/DDBJ databases">
        <title>Novel Thalassolituus-related marine hydrocarbonoclastic bacteria mediated algae-derived hydrocarbons mineralization in twilight zone of the northern South China Sea.</title>
        <authorList>
            <person name="Dong C."/>
        </authorList>
    </citation>
    <scope>NUCLEOTIDE SEQUENCE [LARGE SCALE GENOMIC DNA]</scope>
    <source>
        <strain evidence="3 4">IMCC1826</strain>
    </source>
</reference>
<accession>A0ABS7ZP38</accession>
<evidence type="ECO:0000313" key="4">
    <source>
        <dbReference type="Proteomes" id="UP000714380"/>
    </source>
</evidence>
<protein>
    <submittedName>
        <fullName evidence="3">FecR domain-containing protein</fullName>
    </submittedName>
</protein>
<dbReference type="PANTHER" id="PTHR38731">
    <property type="entry name" value="LIPL45-RELATED LIPOPROTEIN-RELATED"/>
    <property type="match status" value="1"/>
</dbReference>
<dbReference type="Gene3D" id="2.60.120.1440">
    <property type="match status" value="1"/>
</dbReference>
<evidence type="ECO:0000259" key="2">
    <source>
        <dbReference type="Pfam" id="PF04773"/>
    </source>
</evidence>
<organism evidence="3 4">
    <name type="scientific">Thalassolituus marinus</name>
    <dbReference type="NCBI Taxonomy" id="671053"/>
    <lineage>
        <taxon>Bacteria</taxon>
        <taxon>Pseudomonadati</taxon>
        <taxon>Pseudomonadota</taxon>
        <taxon>Gammaproteobacteria</taxon>
        <taxon>Oceanospirillales</taxon>
        <taxon>Oceanospirillaceae</taxon>
        <taxon>Thalassolituus</taxon>
    </lineage>
</organism>
<dbReference type="EMBL" id="JAEDAH010000041">
    <property type="protein sequence ID" value="MCA6063479.1"/>
    <property type="molecule type" value="Genomic_DNA"/>
</dbReference>
<name>A0ABS7ZP38_9GAMM</name>
<feature type="signal peptide" evidence="1">
    <location>
        <begin position="1"/>
        <end position="18"/>
    </location>
</feature>
<feature type="domain" description="FecR protein" evidence="2">
    <location>
        <begin position="52"/>
        <end position="154"/>
    </location>
</feature>
<dbReference type="PANTHER" id="PTHR38731:SF1">
    <property type="entry name" value="FECR PROTEIN DOMAIN-CONTAINING PROTEIN"/>
    <property type="match status" value="1"/>
</dbReference>
<dbReference type="InterPro" id="IPR006860">
    <property type="entry name" value="FecR"/>
</dbReference>
<dbReference type="Proteomes" id="UP000714380">
    <property type="component" value="Unassembled WGS sequence"/>
</dbReference>